<dbReference type="STRING" id="215637.A0A4P9ZTR5"/>
<gene>
    <name evidence="5" type="ORF">BJ085DRAFT_38700</name>
</gene>
<dbReference type="Pfam" id="PF00830">
    <property type="entry name" value="Ribosomal_L28"/>
    <property type="match status" value="1"/>
</dbReference>
<evidence type="ECO:0000256" key="1">
    <source>
        <dbReference type="ARBA" id="ARBA00008760"/>
    </source>
</evidence>
<name>A0A4P9ZTR5_9FUNG</name>
<comment type="similarity">
    <text evidence="1">Belongs to the bacterial ribosomal protein bL28 family.</text>
</comment>
<evidence type="ECO:0000313" key="5">
    <source>
        <dbReference type="EMBL" id="RKP36986.1"/>
    </source>
</evidence>
<dbReference type="AlphaFoldDB" id="A0A4P9ZTR5"/>
<reference evidence="6" key="1">
    <citation type="journal article" date="2018" name="Nat. Microbiol.">
        <title>Leveraging single-cell genomics to expand the fungal tree of life.</title>
        <authorList>
            <person name="Ahrendt S.R."/>
            <person name="Quandt C.A."/>
            <person name="Ciobanu D."/>
            <person name="Clum A."/>
            <person name="Salamov A."/>
            <person name="Andreopoulos B."/>
            <person name="Cheng J.F."/>
            <person name="Woyke T."/>
            <person name="Pelin A."/>
            <person name="Henrissat B."/>
            <person name="Reynolds N.K."/>
            <person name="Benny G.L."/>
            <person name="Smith M.E."/>
            <person name="James T.Y."/>
            <person name="Grigoriev I.V."/>
        </authorList>
    </citation>
    <scope>NUCLEOTIDE SEQUENCE [LARGE SCALE GENOMIC DNA]</scope>
    <source>
        <strain evidence="6">RSA 468</strain>
    </source>
</reference>
<organism evidence="5 6">
    <name type="scientific">Dimargaris cristalligena</name>
    <dbReference type="NCBI Taxonomy" id="215637"/>
    <lineage>
        <taxon>Eukaryota</taxon>
        <taxon>Fungi</taxon>
        <taxon>Fungi incertae sedis</taxon>
        <taxon>Zoopagomycota</taxon>
        <taxon>Kickxellomycotina</taxon>
        <taxon>Dimargaritomycetes</taxon>
        <taxon>Dimargaritales</taxon>
        <taxon>Dimargaritaceae</taxon>
        <taxon>Dimargaris</taxon>
    </lineage>
</organism>
<dbReference type="EMBL" id="ML002562">
    <property type="protein sequence ID" value="RKP36986.1"/>
    <property type="molecule type" value="Genomic_DNA"/>
</dbReference>
<proteinExistence type="inferred from homology"/>
<dbReference type="Gene3D" id="2.30.170.40">
    <property type="entry name" value="Ribosomal protein L28/L24"/>
    <property type="match status" value="1"/>
</dbReference>
<evidence type="ECO:0000256" key="4">
    <source>
        <dbReference type="ARBA" id="ARBA00035269"/>
    </source>
</evidence>
<dbReference type="SUPFAM" id="SSF143800">
    <property type="entry name" value="L28p-like"/>
    <property type="match status" value="1"/>
</dbReference>
<dbReference type="OrthoDB" id="361870at2759"/>
<accession>A0A4P9ZTR5</accession>
<keyword evidence="3" id="KW-0687">Ribonucleoprotein</keyword>
<evidence type="ECO:0000256" key="2">
    <source>
        <dbReference type="ARBA" id="ARBA00022980"/>
    </source>
</evidence>
<dbReference type="PANTHER" id="PTHR13528:SF2">
    <property type="entry name" value="LARGE RIBOSOMAL SUBUNIT PROTEIN BL28M"/>
    <property type="match status" value="1"/>
</dbReference>
<keyword evidence="2" id="KW-0689">Ribosomal protein</keyword>
<sequence>MLSLRRLAHIGRKVPKVAAISLFGGRQIGFGNRIAPNWDSKTRRTWKPNVQWASLYSKILNESIRIRVTTHLLRTVDKKGGLDNYLLHTKSKNIASEAGLKLKARIKQIIKTQPATPETPAI</sequence>
<dbReference type="GO" id="GO:0003735">
    <property type="term" value="F:structural constituent of ribosome"/>
    <property type="evidence" value="ECO:0007669"/>
    <property type="project" value="InterPro"/>
</dbReference>
<protein>
    <recommendedName>
        <fullName evidence="4">Large ribosomal subunit protein bL28m</fullName>
    </recommendedName>
</protein>
<keyword evidence="6" id="KW-1185">Reference proteome</keyword>
<dbReference type="FunFam" id="2.30.170.40:FF:000003">
    <property type="entry name" value="54S ribosomal protein L24"/>
    <property type="match status" value="1"/>
</dbReference>
<dbReference type="PANTHER" id="PTHR13528">
    <property type="entry name" value="39S RIBOSOMAL PROTEIN L28, MITOCHONDRIAL"/>
    <property type="match status" value="1"/>
</dbReference>
<dbReference type="Proteomes" id="UP000268162">
    <property type="component" value="Unassembled WGS sequence"/>
</dbReference>
<evidence type="ECO:0000256" key="3">
    <source>
        <dbReference type="ARBA" id="ARBA00023274"/>
    </source>
</evidence>
<dbReference type="GO" id="GO:0005762">
    <property type="term" value="C:mitochondrial large ribosomal subunit"/>
    <property type="evidence" value="ECO:0007669"/>
    <property type="project" value="TreeGrafter"/>
</dbReference>
<evidence type="ECO:0000313" key="6">
    <source>
        <dbReference type="Proteomes" id="UP000268162"/>
    </source>
</evidence>
<dbReference type="InterPro" id="IPR037147">
    <property type="entry name" value="Ribosomal_bL28_sf"/>
</dbReference>
<dbReference type="InterPro" id="IPR034704">
    <property type="entry name" value="Ribosomal_bL28/bL31-like_sf"/>
</dbReference>
<dbReference type="InterPro" id="IPR026569">
    <property type="entry name" value="Ribosomal_bL28"/>
</dbReference>